<dbReference type="AlphaFoldDB" id="A0A444V0K0"/>
<organism evidence="1 2">
    <name type="scientific">Acipenser ruthenus</name>
    <name type="common">Sterlet sturgeon</name>
    <dbReference type="NCBI Taxonomy" id="7906"/>
    <lineage>
        <taxon>Eukaryota</taxon>
        <taxon>Metazoa</taxon>
        <taxon>Chordata</taxon>
        <taxon>Craniata</taxon>
        <taxon>Vertebrata</taxon>
        <taxon>Euteleostomi</taxon>
        <taxon>Actinopterygii</taxon>
        <taxon>Chondrostei</taxon>
        <taxon>Acipenseriformes</taxon>
        <taxon>Acipenseridae</taxon>
        <taxon>Acipenser</taxon>
    </lineage>
</organism>
<keyword evidence="2" id="KW-1185">Reference proteome</keyword>
<dbReference type="EMBL" id="SCEB01003931">
    <property type="protein sequence ID" value="RXM93963.1"/>
    <property type="molecule type" value="Genomic_DNA"/>
</dbReference>
<reference evidence="1 2" key="1">
    <citation type="submission" date="2019-01" db="EMBL/GenBank/DDBJ databases">
        <title>Draft Genome and Complete Hox-Cluster Characterization of the Sterlet Sturgeon (Acipenser ruthenus).</title>
        <authorList>
            <person name="Wei Q."/>
        </authorList>
    </citation>
    <scope>NUCLEOTIDE SEQUENCE [LARGE SCALE GENOMIC DNA]</scope>
    <source>
        <strain evidence="1">WHYD16114868_AA</strain>
        <tissue evidence="1">Blood</tissue>
    </source>
</reference>
<proteinExistence type="predicted"/>
<comment type="caution">
    <text evidence="1">The sequence shown here is derived from an EMBL/GenBank/DDBJ whole genome shotgun (WGS) entry which is preliminary data.</text>
</comment>
<evidence type="ECO:0000313" key="2">
    <source>
        <dbReference type="Proteomes" id="UP000289886"/>
    </source>
</evidence>
<gene>
    <name evidence="1" type="ORF">EOD39_18517</name>
</gene>
<sequence>MTTLLCSFSTTKSTPLDQLQHHGQNSSAAASAPWTELLCSSFSTINRTPLQQLQHQGQNSSAAASVPWTELLYSSFSTGAASAPWTALLCSSFSTMDSTPLKQLLSVDQGSAPRTTLSWSVIQFNPTGATASQLLSEAVLDYYSKIVSTASSEPLYTSERFSW</sequence>
<dbReference type="Proteomes" id="UP000289886">
    <property type="component" value="Unassembled WGS sequence"/>
</dbReference>
<evidence type="ECO:0000313" key="1">
    <source>
        <dbReference type="EMBL" id="RXM93963.1"/>
    </source>
</evidence>
<accession>A0A444V0K0</accession>
<name>A0A444V0K0_ACIRT</name>
<protein>
    <submittedName>
        <fullName evidence="1">Uncharacterized protein</fullName>
    </submittedName>
</protein>